<protein>
    <recommendedName>
        <fullName evidence="1">Chromosomal replication initiator DnaA C-terminal domain-containing protein</fullName>
    </recommendedName>
</protein>
<dbReference type="CDD" id="cd06571">
    <property type="entry name" value="Bac_DnaA_C"/>
    <property type="match status" value="1"/>
</dbReference>
<dbReference type="GO" id="GO:0006270">
    <property type="term" value="P:DNA replication initiation"/>
    <property type="evidence" value="ECO:0007669"/>
    <property type="project" value="InterPro"/>
</dbReference>
<dbReference type="InterPro" id="IPR013159">
    <property type="entry name" value="DnaA_C"/>
</dbReference>
<dbReference type="GO" id="GO:0043565">
    <property type="term" value="F:sequence-specific DNA binding"/>
    <property type="evidence" value="ECO:0007669"/>
    <property type="project" value="InterPro"/>
</dbReference>
<evidence type="ECO:0000313" key="2">
    <source>
        <dbReference type="EMBL" id="RAI26076.1"/>
    </source>
</evidence>
<evidence type="ECO:0000259" key="1">
    <source>
        <dbReference type="SMART" id="SM00760"/>
    </source>
</evidence>
<dbReference type="RefSeq" id="WP_111435299.1">
    <property type="nucleotide sequence ID" value="NZ_JACIGG010000011.1"/>
</dbReference>
<dbReference type="Gene3D" id="1.10.1750.10">
    <property type="match status" value="1"/>
</dbReference>
<name>A0A327JKC3_9HYPH</name>
<proteinExistence type="predicted"/>
<keyword evidence="3" id="KW-1185">Reference proteome</keyword>
<dbReference type="SUPFAM" id="SSF48295">
    <property type="entry name" value="TrpR-like"/>
    <property type="match status" value="1"/>
</dbReference>
<feature type="domain" description="Chromosomal replication initiator DnaA C-terminal" evidence="1">
    <location>
        <begin position="2"/>
        <end position="60"/>
    </location>
</feature>
<gene>
    <name evidence="2" type="ORF">CH339_15545</name>
</gene>
<sequence length="95" mass="10882">MAFRMPVEELRARTRRRAPVAFARQVAMYVAHVRLGLSLTEVGRQFGRDRTTAAHACRVIEDQREDPRLDRLLDGIEQAVGSWKDMIAANFWEAA</sequence>
<dbReference type="GO" id="GO:0005524">
    <property type="term" value="F:ATP binding"/>
    <property type="evidence" value="ECO:0007669"/>
    <property type="project" value="InterPro"/>
</dbReference>
<dbReference type="SMART" id="SM00760">
    <property type="entry name" value="Bac_DnaA_C"/>
    <property type="match status" value="1"/>
</dbReference>
<dbReference type="PANTHER" id="PTHR30050">
    <property type="entry name" value="CHROMOSOMAL REPLICATION INITIATOR PROTEIN DNAA"/>
    <property type="match status" value="1"/>
</dbReference>
<dbReference type="Pfam" id="PF08299">
    <property type="entry name" value="Bac_DnaA_C"/>
    <property type="match status" value="1"/>
</dbReference>
<dbReference type="InterPro" id="IPR010921">
    <property type="entry name" value="Trp_repressor/repl_initiator"/>
</dbReference>
<comment type="caution">
    <text evidence="2">The sequence shown here is derived from an EMBL/GenBank/DDBJ whole genome shotgun (WGS) entry which is preliminary data.</text>
</comment>
<dbReference type="Proteomes" id="UP000249299">
    <property type="component" value="Unassembled WGS sequence"/>
</dbReference>
<dbReference type="EMBL" id="NPEV01000036">
    <property type="protein sequence ID" value="RAI26076.1"/>
    <property type="molecule type" value="Genomic_DNA"/>
</dbReference>
<dbReference type="GO" id="GO:0006275">
    <property type="term" value="P:regulation of DNA replication"/>
    <property type="evidence" value="ECO:0007669"/>
    <property type="project" value="InterPro"/>
</dbReference>
<dbReference type="AlphaFoldDB" id="A0A327JKC3"/>
<dbReference type="OrthoDB" id="8480222at2"/>
<evidence type="ECO:0000313" key="3">
    <source>
        <dbReference type="Proteomes" id="UP000249299"/>
    </source>
</evidence>
<accession>A0A327JKC3</accession>
<reference evidence="2 3" key="1">
    <citation type="submission" date="2017-07" db="EMBL/GenBank/DDBJ databases">
        <title>Draft Genome Sequences of Select Purple Nonsulfur Bacteria.</title>
        <authorList>
            <person name="Lasarre B."/>
            <person name="Mckinlay J.B."/>
        </authorList>
    </citation>
    <scope>NUCLEOTIDE SEQUENCE [LARGE SCALE GENOMIC DNA]</scope>
    <source>
        <strain evidence="2 3">DSM 11290</strain>
    </source>
</reference>
<organism evidence="2 3">
    <name type="scientific">Rhodobium orientis</name>
    <dbReference type="NCBI Taxonomy" id="34017"/>
    <lineage>
        <taxon>Bacteria</taxon>
        <taxon>Pseudomonadati</taxon>
        <taxon>Pseudomonadota</taxon>
        <taxon>Alphaproteobacteria</taxon>
        <taxon>Hyphomicrobiales</taxon>
        <taxon>Rhodobiaceae</taxon>
        <taxon>Rhodobium</taxon>
    </lineage>
</organism>
<dbReference type="PANTHER" id="PTHR30050:SF4">
    <property type="entry name" value="ATP-BINDING PROTEIN RV3427C IN INSERTION SEQUENCE-RELATED"/>
    <property type="match status" value="1"/>
</dbReference>